<name>A0ABS3CNZ2_9ALTE</name>
<dbReference type="Gene3D" id="3.40.190.10">
    <property type="entry name" value="Periplasmic binding protein-like II"/>
    <property type="match status" value="2"/>
</dbReference>
<feature type="chain" id="PRO_5046581239" description="Solute-binding protein family 3/N-terminal domain-containing protein" evidence="1">
    <location>
        <begin position="22"/>
        <end position="261"/>
    </location>
</feature>
<dbReference type="RefSeq" id="WP_206592623.1">
    <property type="nucleotide sequence ID" value="NZ_JAFKCS010000002.1"/>
</dbReference>
<organism evidence="2 3">
    <name type="scientific">Bowmanella yangjiangensis</name>
    <dbReference type="NCBI Taxonomy" id="2811230"/>
    <lineage>
        <taxon>Bacteria</taxon>
        <taxon>Pseudomonadati</taxon>
        <taxon>Pseudomonadota</taxon>
        <taxon>Gammaproteobacteria</taxon>
        <taxon>Alteromonadales</taxon>
        <taxon>Alteromonadaceae</taxon>
        <taxon>Bowmanella</taxon>
    </lineage>
</organism>
<evidence type="ECO:0008006" key="4">
    <source>
        <dbReference type="Google" id="ProtNLM"/>
    </source>
</evidence>
<accession>A0ABS3CNZ2</accession>
<evidence type="ECO:0000313" key="3">
    <source>
        <dbReference type="Proteomes" id="UP000663992"/>
    </source>
</evidence>
<protein>
    <recommendedName>
        <fullName evidence="4">Solute-binding protein family 3/N-terminal domain-containing protein</fullName>
    </recommendedName>
</protein>
<gene>
    <name evidence="2" type="ORF">J0A65_02890</name>
</gene>
<keyword evidence="1" id="KW-0732">Signal</keyword>
<keyword evidence="3" id="KW-1185">Reference proteome</keyword>
<dbReference type="Proteomes" id="UP000663992">
    <property type="component" value="Unassembled WGS sequence"/>
</dbReference>
<dbReference type="SUPFAM" id="SSF53850">
    <property type="entry name" value="Periplasmic binding protein-like II"/>
    <property type="match status" value="1"/>
</dbReference>
<reference evidence="2 3" key="1">
    <citation type="submission" date="2021-03" db="EMBL/GenBank/DDBJ databases">
        <title>novel species isolated from a fishpond in China.</title>
        <authorList>
            <person name="Lu H."/>
            <person name="Cai Z."/>
        </authorList>
    </citation>
    <scope>NUCLEOTIDE SEQUENCE [LARGE SCALE GENOMIC DNA]</scope>
    <source>
        <strain evidence="2 3">Y57</strain>
    </source>
</reference>
<feature type="signal peptide" evidence="1">
    <location>
        <begin position="1"/>
        <end position="21"/>
    </location>
</feature>
<proteinExistence type="predicted"/>
<evidence type="ECO:0000313" key="2">
    <source>
        <dbReference type="EMBL" id="MBN7818792.1"/>
    </source>
</evidence>
<evidence type="ECO:0000256" key="1">
    <source>
        <dbReference type="SAM" id="SignalP"/>
    </source>
</evidence>
<sequence>MSVCKILKYLILAFYCQMSWAKPADSIVVATALWSPHFVNGQENGIYQLLLSQVYPDKHIRYIYTSYARSKHLVSTGKADLWLGSYEQEESWALYPHHAHDADLVAAIHLKDTPWAGSSSLSQQTVSWISDYGFEKYLAKWQMTFYEASDLDTALKLLHGKRVRYVLDDIGEINTYLNEYPAMRDELQITPFAIIKIYPAFKNNEKGRGLANQWDKAMKRLSQGKLQAIFAEKDKAFLLAACNQPAATPLQYECLEAPGSH</sequence>
<comment type="caution">
    <text evidence="2">The sequence shown here is derived from an EMBL/GenBank/DDBJ whole genome shotgun (WGS) entry which is preliminary data.</text>
</comment>
<dbReference type="EMBL" id="JAFKCS010000002">
    <property type="protein sequence ID" value="MBN7818792.1"/>
    <property type="molecule type" value="Genomic_DNA"/>
</dbReference>